<dbReference type="Proteomes" id="UP000076858">
    <property type="component" value="Unassembled WGS sequence"/>
</dbReference>
<evidence type="ECO:0000259" key="2">
    <source>
        <dbReference type="Pfam" id="PF21787"/>
    </source>
</evidence>
<evidence type="ECO:0000313" key="3">
    <source>
        <dbReference type="EMBL" id="KZS05590.1"/>
    </source>
</evidence>
<sequence>MHFEGFIDYGQEEIEDNHTEFTDQLADHALVFIFRPYRSSWIQPITVFATKGAAPGHVTSRLLAKSIVVLEAVFARVTGKRDKGGKISCSMKHPTAMEESERIWFLQDVPHLFKCVRNHIFSQRRLVKPRQKKPVKEKGMVSTKDPVPTSSLPAPASSLAAPASSLPATESSLPALASSLPAPKPYFIDEKIQVATMKNSTKTVLRSCGGWQDAATASTFLRIYRMLSIYVPVNNALRIDGNIDEEERMHILTSYKYCMLKGFKENVDKSKKMRENLKDALLKELIFAKNRETEQKDNLDLVQSNGTYYNCGCLIFTRKEEINCENCLDALTAEKSELPSEFYAAHITKLRSKGFLRFASLGFYYTIAKAERILQKHFKQSHQALIRDSFQLVIREVVGDGLSLPPICCGAHRHEQLSFLIYEYVVLRYHIEAKRFKNDALQ</sequence>
<gene>
    <name evidence="3" type="ORF">APZ42_031182</name>
</gene>
<feature type="domain" description="Transposable element P transposase-like RNase H" evidence="2">
    <location>
        <begin position="2"/>
        <end position="77"/>
    </location>
</feature>
<keyword evidence="4" id="KW-1185">Reference proteome</keyword>
<feature type="compositionally biased region" description="Low complexity" evidence="1">
    <location>
        <begin position="148"/>
        <end position="158"/>
    </location>
</feature>
<dbReference type="InterPro" id="IPR048365">
    <property type="entry name" value="TNP-like_RNaseH_N"/>
</dbReference>
<comment type="caution">
    <text evidence="3">The sequence shown here is derived from an EMBL/GenBank/DDBJ whole genome shotgun (WGS) entry which is preliminary data.</text>
</comment>
<dbReference type="AlphaFoldDB" id="A0A164N2J8"/>
<dbReference type="EMBL" id="LRGB01002894">
    <property type="protein sequence ID" value="KZS05590.1"/>
    <property type="molecule type" value="Genomic_DNA"/>
</dbReference>
<proteinExistence type="predicted"/>
<organism evidence="3 4">
    <name type="scientific">Daphnia magna</name>
    <dbReference type="NCBI Taxonomy" id="35525"/>
    <lineage>
        <taxon>Eukaryota</taxon>
        <taxon>Metazoa</taxon>
        <taxon>Ecdysozoa</taxon>
        <taxon>Arthropoda</taxon>
        <taxon>Crustacea</taxon>
        <taxon>Branchiopoda</taxon>
        <taxon>Diplostraca</taxon>
        <taxon>Cladocera</taxon>
        <taxon>Anomopoda</taxon>
        <taxon>Daphniidae</taxon>
        <taxon>Daphnia</taxon>
    </lineage>
</organism>
<protein>
    <recommendedName>
        <fullName evidence="2">Transposable element P transposase-like RNase H domain-containing protein</fullName>
    </recommendedName>
</protein>
<feature type="region of interest" description="Disordered" evidence="1">
    <location>
        <begin position="127"/>
        <end position="158"/>
    </location>
</feature>
<evidence type="ECO:0000313" key="4">
    <source>
        <dbReference type="Proteomes" id="UP000076858"/>
    </source>
</evidence>
<dbReference type="OrthoDB" id="6371942at2759"/>
<reference evidence="3 4" key="1">
    <citation type="submission" date="2016-03" db="EMBL/GenBank/DDBJ databases">
        <title>EvidentialGene: Evidence-directed Construction of Genes on Genomes.</title>
        <authorList>
            <person name="Gilbert D.G."/>
            <person name="Choi J.-H."/>
            <person name="Mockaitis K."/>
            <person name="Colbourne J."/>
            <person name="Pfrender M."/>
        </authorList>
    </citation>
    <scope>NUCLEOTIDE SEQUENCE [LARGE SCALE GENOMIC DNA]</scope>
    <source>
        <strain evidence="3 4">Xinb3</strain>
        <tissue evidence="3">Complete organism</tissue>
    </source>
</reference>
<name>A0A164N2J8_9CRUS</name>
<evidence type="ECO:0000256" key="1">
    <source>
        <dbReference type="SAM" id="MobiDB-lite"/>
    </source>
</evidence>
<dbReference type="Pfam" id="PF21787">
    <property type="entry name" value="TNP-like_RNaseH_N"/>
    <property type="match status" value="1"/>
</dbReference>
<accession>A0A164N2J8</accession>